<dbReference type="GO" id="GO:0016020">
    <property type="term" value="C:membrane"/>
    <property type="evidence" value="ECO:0007669"/>
    <property type="project" value="UniProtKB-SubCell"/>
</dbReference>
<dbReference type="GO" id="GO:0000166">
    <property type="term" value="F:nucleotide binding"/>
    <property type="evidence" value="ECO:0007669"/>
    <property type="project" value="UniProtKB-KW"/>
</dbReference>
<evidence type="ECO:0000256" key="1">
    <source>
        <dbReference type="ARBA" id="ARBA00004606"/>
    </source>
</evidence>
<evidence type="ECO:0000256" key="6">
    <source>
        <dbReference type="ARBA" id="ARBA00022679"/>
    </source>
</evidence>
<keyword evidence="8" id="KW-0547">Nucleotide-binding</keyword>
<sequence length="677" mass="70062">MPLPQAGAARAGSGRNGTARTGATVGKRAWMQSHAQRQDGVPLMLVAVAVSGPAASAKEVARIAAAVADGVVVVDAEGYGEERGSGTTAADRADLKAIGAVLGRVSLTDCGPAEAACREAHLDGALEVLRTTFLPQEGDAVAVLAGDEFVDAAALGAALRRASLGQPSALLLRRFVWSLRWRAVHSEHHTVPVLPGHVHARCAAAEARAQLTRAVEAVQLASSAATAIPRSALLCGDVQVPLDDVSWVGAQVSLLGTVRAAAAALRRFHPSAWALLPRASAVAVVLRASEHGRDLLRCSQSAGAGTRLTLDACPLLREVPRGVPLPGLTASVQGAVRAAGEAAAEAPAADAAALPGDPAAACDAVAAAGRLGLDPRSVAIAVISSVASIERARDVEAAWARRARAVGIRVAMVLDQPADGFPDVVVCPGRRDSGPQPQPEDGPGSHKAGVDRWPSRCAFDALLTGPRAAWLFRTTDDAFVSVDNLLRALALHDASQPLALADPVYFARQGSSQPSPPLQRPFPFHHPSLPVQVYPSGGVGWVLSRPAAEALASRWDALTALEAGSEPREDVVWGMLLADFGVPVSRASCLSQYPLRPAHLGVGLPDCPRAPTVPSTPAAVQNPYPPLFRPCAVNAALYRGRLSEVREAVDVVCGDFATFCSDGAQHDMCSADGVVFV</sequence>
<name>A0A5A8D4F7_CAFRO</name>
<evidence type="ECO:0000256" key="11">
    <source>
        <dbReference type="ARBA" id="ARBA00023136"/>
    </source>
</evidence>
<evidence type="ECO:0000313" key="15">
    <source>
        <dbReference type="Proteomes" id="UP000324907"/>
    </source>
</evidence>
<evidence type="ECO:0000256" key="3">
    <source>
        <dbReference type="ARBA" id="ARBA00006462"/>
    </source>
</evidence>
<evidence type="ECO:0000256" key="7">
    <source>
        <dbReference type="ARBA" id="ARBA00022692"/>
    </source>
</evidence>
<dbReference type="EMBL" id="VLTL01000121">
    <property type="protein sequence ID" value="KAA0159769.1"/>
    <property type="molecule type" value="Genomic_DNA"/>
</dbReference>
<proteinExistence type="inferred from homology"/>
<feature type="region of interest" description="Disordered" evidence="12">
    <location>
        <begin position="1"/>
        <end position="21"/>
    </location>
</feature>
<organism evidence="14 15">
    <name type="scientific">Cafeteria roenbergensis</name>
    <name type="common">Marine flagellate</name>
    <dbReference type="NCBI Taxonomy" id="33653"/>
    <lineage>
        <taxon>Eukaryota</taxon>
        <taxon>Sar</taxon>
        <taxon>Stramenopiles</taxon>
        <taxon>Bigyra</taxon>
        <taxon>Opalozoa</taxon>
        <taxon>Bicosoecida</taxon>
        <taxon>Cafeteriaceae</taxon>
        <taxon>Cafeteria</taxon>
    </lineage>
</organism>
<evidence type="ECO:0000256" key="12">
    <source>
        <dbReference type="SAM" id="MobiDB-lite"/>
    </source>
</evidence>
<protein>
    <recommendedName>
        <fullName evidence="4">N-acetylgalactosaminide beta-1,3-galactosyltransferase</fullName>
        <ecNumber evidence="4">2.4.1.122</ecNumber>
    </recommendedName>
</protein>
<evidence type="ECO:0000256" key="5">
    <source>
        <dbReference type="ARBA" id="ARBA00022676"/>
    </source>
</evidence>
<comment type="subcellular location">
    <subcellularLocation>
        <location evidence="1">Membrane</location>
        <topology evidence="1">Single-pass type II membrane protein</topology>
    </subcellularLocation>
</comment>
<feature type="region of interest" description="Disordered" evidence="12">
    <location>
        <begin position="428"/>
        <end position="450"/>
    </location>
</feature>
<dbReference type="Pfam" id="PF02434">
    <property type="entry name" value="Fringe"/>
    <property type="match status" value="1"/>
</dbReference>
<dbReference type="Proteomes" id="UP000324907">
    <property type="component" value="Unassembled WGS sequence"/>
</dbReference>
<accession>A0A5A8D4F7</accession>
<feature type="domain" description="Fringe-like glycosyltransferase" evidence="13">
    <location>
        <begin position="468"/>
        <end position="588"/>
    </location>
</feature>
<evidence type="ECO:0000256" key="8">
    <source>
        <dbReference type="ARBA" id="ARBA00022741"/>
    </source>
</evidence>
<gene>
    <name evidence="14" type="ORF">FNF28_05679</name>
</gene>
<evidence type="ECO:0000259" key="13">
    <source>
        <dbReference type="Pfam" id="PF02434"/>
    </source>
</evidence>
<evidence type="ECO:0000256" key="2">
    <source>
        <dbReference type="ARBA" id="ARBA00004922"/>
    </source>
</evidence>
<dbReference type="GO" id="GO:0016263">
    <property type="term" value="F:glycoprotein-N-acetylgalactosamine 3-beta-galactosyltransferase activity"/>
    <property type="evidence" value="ECO:0007669"/>
    <property type="project" value="UniProtKB-EC"/>
</dbReference>
<keyword evidence="9" id="KW-0735">Signal-anchor</keyword>
<dbReference type="InterPro" id="IPR003378">
    <property type="entry name" value="Fringe-like_glycosylTrfase"/>
</dbReference>
<comment type="pathway">
    <text evidence="2">Protein modification; protein glycosylation.</text>
</comment>
<evidence type="ECO:0000256" key="9">
    <source>
        <dbReference type="ARBA" id="ARBA00022968"/>
    </source>
</evidence>
<dbReference type="InterPro" id="IPR026050">
    <property type="entry name" value="C1GALT1/C1GALT1_chp1"/>
</dbReference>
<keyword evidence="5" id="KW-0328">Glycosyltransferase</keyword>
<comment type="similarity">
    <text evidence="3">Belongs to the glycosyltransferase 31 family. Beta3-Gal-T subfamily.</text>
</comment>
<keyword evidence="11" id="KW-0472">Membrane</keyword>
<keyword evidence="10" id="KW-1133">Transmembrane helix</keyword>
<comment type="caution">
    <text evidence="14">The sequence shown here is derived from an EMBL/GenBank/DDBJ whole genome shotgun (WGS) entry which is preliminary data.</text>
</comment>
<keyword evidence="7" id="KW-0812">Transmembrane</keyword>
<evidence type="ECO:0000256" key="4">
    <source>
        <dbReference type="ARBA" id="ARBA00012557"/>
    </source>
</evidence>
<dbReference type="PANTHER" id="PTHR23033">
    <property type="entry name" value="BETA1,3-GALACTOSYLTRANSFERASE"/>
    <property type="match status" value="1"/>
</dbReference>
<reference evidence="14 15" key="1">
    <citation type="submission" date="2019-07" db="EMBL/GenBank/DDBJ databases">
        <title>Genomes of Cafeteria roenbergensis.</title>
        <authorList>
            <person name="Fischer M.G."/>
            <person name="Hackl T."/>
            <person name="Roman M."/>
        </authorList>
    </citation>
    <scope>NUCLEOTIDE SEQUENCE [LARGE SCALE GENOMIC DNA]</scope>
    <source>
        <strain evidence="14 15">RCC970-E3</strain>
    </source>
</reference>
<dbReference type="EC" id="2.4.1.122" evidence="4"/>
<evidence type="ECO:0000256" key="10">
    <source>
        <dbReference type="ARBA" id="ARBA00022989"/>
    </source>
</evidence>
<dbReference type="Gene3D" id="3.90.550.50">
    <property type="match status" value="1"/>
</dbReference>
<keyword evidence="6" id="KW-0808">Transferase</keyword>
<dbReference type="AlphaFoldDB" id="A0A5A8D4F7"/>
<evidence type="ECO:0000313" key="14">
    <source>
        <dbReference type="EMBL" id="KAA0159769.1"/>
    </source>
</evidence>